<dbReference type="GeneID" id="33570414"/>
<dbReference type="RefSeq" id="XP_021884082.1">
    <property type="nucleotide sequence ID" value="XM_022028571.1"/>
</dbReference>
<evidence type="ECO:0000313" key="2">
    <source>
        <dbReference type="EMBL" id="ORZ26317.1"/>
    </source>
</evidence>
<dbReference type="AlphaFoldDB" id="A0A1Y2GVM8"/>
<dbReference type="EMBL" id="MCFF01000007">
    <property type="protein sequence ID" value="ORZ26317.1"/>
    <property type="molecule type" value="Genomic_DNA"/>
</dbReference>
<feature type="region of interest" description="Disordered" evidence="1">
    <location>
        <begin position="676"/>
        <end position="748"/>
    </location>
</feature>
<keyword evidence="3" id="KW-1185">Reference proteome</keyword>
<evidence type="ECO:0000313" key="3">
    <source>
        <dbReference type="Proteomes" id="UP000193648"/>
    </source>
</evidence>
<proteinExistence type="predicted"/>
<feature type="region of interest" description="Disordered" evidence="1">
    <location>
        <begin position="53"/>
        <end position="80"/>
    </location>
</feature>
<feature type="region of interest" description="Disordered" evidence="1">
    <location>
        <begin position="301"/>
        <end position="332"/>
    </location>
</feature>
<dbReference type="Proteomes" id="UP000193648">
    <property type="component" value="Unassembled WGS sequence"/>
</dbReference>
<name>A0A1Y2GVM8_9FUNG</name>
<protein>
    <submittedName>
        <fullName evidence="2">Uncharacterized protein</fullName>
    </submittedName>
</protein>
<feature type="region of interest" description="Disordered" evidence="1">
    <location>
        <begin position="252"/>
        <end position="281"/>
    </location>
</feature>
<feature type="compositionally biased region" description="Basic and acidic residues" evidence="1">
    <location>
        <begin position="356"/>
        <end position="373"/>
    </location>
</feature>
<feature type="compositionally biased region" description="Polar residues" evidence="1">
    <location>
        <begin position="254"/>
        <end position="272"/>
    </location>
</feature>
<feature type="compositionally biased region" description="Polar residues" evidence="1">
    <location>
        <begin position="304"/>
        <end position="315"/>
    </location>
</feature>
<comment type="caution">
    <text evidence="2">The sequence shown here is derived from an EMBL/GenBank/DDBJ whole genome shotgun (WGS) entry which is preliminary data.</text>
</comment>
<dbReference type="OrthoDB" id="2447345at2759"/>
<evidence type="ECO:0000256" key="1">
    <source>
        <dbReference type="SAM" id="MobiDB-lite"/>
    </source>
</evidence>
<gene>
    <name evidence="2" type="ORF">BCR41DRAFT_393512</name>
</gene>
<feature type="region of interest" description="Disordered" evidence="1">
    <location>
        <begin position="120"/>
        <end position="159"/>
    </location>
</feature>
<accession>A0A1Y2GVM8</accession>
<dbReference type="STRING" id="64571.A0A1Y2GVM8"/>
<feature type="compositionally biased region" description="Low complexity" evidence="1">
    <location>
        <begin position="53"/>
        <end position="76"/>
    </location>
</feature>
<sequence length="1055" mass="116358">MSRNPYFAHLPTWRNRQDLAYALDNLPRILETMTASSPLLATYCCPSIPSTQISSGSSSSTSSSLSPSSATASTPSPSSPSPYGFLLNSTVLPSAGRASPSTFRERFMLDVAKECSRSDQKFSACPSPSAKCDSRRISDNVSQSQRQKHPYPQNNQCSNNSSNTIYQQQHCAADCSHDQSSSSYYPLQFSTRAKAMAFLIEILQSLQKEPCGCDLTKGCYCGVDGVEDHEGKSPCYVCGEWFPDRPESLHGDITANQHGKGQQNTGLSSRQGRSWHEQGSLRHHVAESRVKKWLDSVWKPPLTPATTPEQGNVKQFGSRLKSQDQNQDKENCIHQGQQWQLDYQQAAPFQLAPSHRSVEEQQQHQQHMDSARPWSFHDIEYEARCKSRSRQNSFSSTSTSYHYGNPSMHQQKPLLAQDIPGLGYNHEQFGSGSSTWRFVPSPKPTRVNAAASLPLHYHHHHHHHHQSYIMQQSLYCSSPNSDDPLPSTPSALARTLTSRVEVIYQPRTRTQSCSDSQQGNIPSAYVALTPPVARPNSCNSSRKPRTSAIATTLHNGSTTFAIPQEILDPNYKSPTFRIKSWNPPVLSSPINVASMASPTSTTLKDSACETPTLLSSVNDQILKSASSTASSDLKWFSSASVEKQQQRQPKQTLDEWVASKACETVTKTSLLCADDNEDSGGLENCRRRSPLGDNNDNDALDDRSMMMMMSAPKGTQQANTREQMSLRDAGQRGREEGERDEKEVCQSTKKTSMQFSFTSQRFRAAVQASLEKDAAESKRSKASASSHFCEEDLDHRYISKIIVSSPVSKAKNKEPTTTAITAAVGSHSFGIGATVTPSTCELSASSMDKLKPTSLQQQQQQQPFMNELNVVMMQKEYKCSLQDGSDSIAMPAIEPVAALASKLSNMDTSPLGHYDQYDEEIQKSELISTPTLQPSQVPTIAAATNNKRQHNIRTKWSLSDSLLVSSKSSNPGSTMKNTSSNFRYTAADKGIDNTFDCERRTAFEGLSGNGVGVGEESNSMSKVASWISLQRLMRKISKTNETMVSRSGIMHIESS</sequence>
<feature type="compositionally biased region" description="Polar residues" evidence="1">
    <location>
        <begin position="713"/>
        <end position="723"/>
    </location>
</feature>
<feature type="compositionally biased region" description="Basic and acidic residues" evidence="1">
    <location>
        <begin position="729"/>
        <end position="744"/>
    </location>
</feature>
<reference evidence="2 3" key="1">
    <citation type="submission" date="2016-07" db="EMBL/GenBank/DDBJ databases">
        <title>Pervasive Adenine N6-methylation of Active Genes in Fungi.</title>
        <authorList>
            <consortium name="DOE Joint Genome Institute"/>
            <person name="Mondo S.J."/>
            <person name="Dannebaum R.O."/>
            <person name="Kuo R.C."/>
            <person name="Labutti K."/>
            <person name="Haridas S."/>
            <person name="Kuo A."/>
            <person name="Salamov A."/>
            <person name="Ahrendt S.R."/>
            <person name="Lipzen A."/>
            <person name="Sullivan W."/>
            <person name="Andreopoulos W.B."/>
            <person name="Clum A."/>
            <person name="Lindquist E."/>
            <person name="Daum C."/>
            <person name="Ramamoorthy G.K."/>
            <person name="Gryganskyi A."/>
            <person name="Culley D."/>
            <person name="Magnuson J.K."/>
            <person name="James T.Y."/>
            <person name="O'Malley M.A."/>
            <person name="Stajich J.E."/>
            <person name="Spatafora J.W."/>
            <person name="Visel A."/>
            <person name="Grigoriev I.V."/>
        </authorList>
    </citation>
    <scope>NUCLEOTIDE SEQUENCE [LARGE SCALE GENOMIC DNA]</scope>
    <source>
        <strain evidence="2 3">NRRL 3116</strain>
    </source>
</reference>
<dbReference type="InParanoid" id="A0A1Y2GVM8"/>
<organism evidence="2 3">
    <name type="scientific">Lobosporangium transversale</name>
    <dbReference type="NCBI Taxonomy" id="64571"/>
    <lineage>
        <taxon>Eukaryota</taxon>
        <taxon>Fungi</taxon>
        <taxon>Fungi incertae sedis</taxon>
        <taxon>Mucoromycota</taxon>
        <taxon>Mortierellomycotina</taxon>
        <taxon>Mortierellomycetes</taxon>
        <taxon>Mortierellales</taxon>
        <taxon>Mortierellaceae</taxon>
        <taxon>Lobosporangium</taxon>
    </lineage>
</organism>
<feature type="region of interest" description="Disordered" evidence="1">
    <location>
        <begin position="351"/>
        <end position="373"/>
    </location>
</feature>